<name>A0A829ZC94_9FIRM</name>
<dbReference type="AlphaFoldDB" id="A0A829ZC94"/>
<protein>
    <recommendedName>
        <fullName evidence="1">Helicase HerA central domain-containing protein</fullName>
    </recommendedName>
</protein>
<dbReference type="EMBL" id="BLMI01000211">
    <property type="protein sequence ID" value="GFI41696.1"/>
    <property type="molecule type" value="Genomic_DNA"/>
</dbReference>
<organism evidence="2 3">
    <name type="scientific">Thomasclavelia cocleata</name>
    <dbReference type="NCBI Taxonomy" id="69824"/>
    <lineage>
        <taxon>Bacteria</taxon>
        <taxon>Bacillati</taxon>
        <taxon>Bacillota</taxon>
        <taxon>Erysipelotrichia</taxon>
        <taxon>Erysipelotrichales</taxon>
        <taxon>Coprobacillaceae</taxon>
        <taxon>Thomasclavelia</taxon>
    </lineage>
</organism>
<evidence type="ECO:0000313" key="2">
    <source>
        <dbReference type="EMBL" id="GFI41696.1"/>
    </source>
</evidence>
<dbReference type="Gene3D" id="3.40.50.300">
    <property type="entry name" value="P-loop containing nucleotide triphosphate hydrolases"/>
    <property type="match status" value="2"/>
</dbReference>
<dbReference type="InterPro" id="IPR008571">
    <property type="entry name" value="HerA-like"/>
</dbReference>
<proteinExistence type="predicted"/>
<dbReference type="Proteomes" id="UP000490821">
    <property type="component" value="Unassembled WGS sequence"/>
</dbReference>
<feature type="domain" description="Helicase HerA central" evidence="1">
    <location>
        <begin position="270"/>
        <end position="524"/>
    </location>
</feature>
<dbReference type="InterPro" id="IPR002789">
    <property type="entry name" value="HerA_central"/>
</dbReference>
<evidence type="ECO:0000313" key="3">
    <source>
        <dbReference type="Proteomes" id="UP000490821"/>
    </source>
</evidence>
<reference evidence="2 3" key="1">
    <citation type="journal article" date="2020" name="Microbiome">
        <title>Single-cell genomics of uncultured bacteria reveals dietary fiber responders in the mouse gut microbiota.</title>
        <authorList>
            <person name="Chijiiwa R."/>
            <person name="Hosokawa M."/>
            <person name="Kogawa M."/>
            <person name="Nishikawa Y."/>
            <person name="Ide K."/>
            <person name="Sakanashi C."/>
            <person name="Takahashi K."/>
            <person name="Takeyama H."/>
        </authorList>
    </citation>
    <scope>NUCLEOTIDE SEQUENCE [LARGE SCALE GENOMIC DNA]</scope>
    <source>
        <strain evidence="2">IMSAGC_017</strain>
    </source>
</reference>
<sequence>MLYQIIPKKDFQFDLENLTLFFKNIGSIREKFSFKNLFKGGVFDYRYIIDCNNEGKINFYLKTNDGINQDSVINAVNVWLGNKAVIFKTDMILKDYSVVDTLYDFDAYNGKNNQNKKLATFVNDTVFMNILAMLQPRTRITIDYRVTNVSISERNSFKFGRGGTDVGIECLLQVHGDSKYSRTNVMNVANSICSLIANEKQLSVKFKNKFLPIKLSGNELANLFQLPTLFRKDEDTIKRINYLFPGQITLNDDEYKEGIYVGKNYHPIQKDRKVYLDLDQARKHGIISGSTGSGKSSEVEEWIDELLLNKLKDPNALGFTFFDPLESSALGVIDKILKLKDDGHDIEELLKKVRYIDLSVDDYIFPISLLNSNVSDPTETLDFFKSLYGDQNTIQVDRMMSSALKALLEDSEDHSIFDMQEIFNTNDDTFRQGLIKRLSKDIYANDEVSFLKSTRFNQSVSDPILNRLDPFKNTRQKKLMFGLPNKYDCVKDIRKWMDEGYIILFNLKGLSKFDIKVICGYLTTQYYLTSLARPDFSMIHLLLIDEAHDVQMPIFPKIGAKSRKGGLGLFLITQFIEQFDPDYLKQLMGNINTFISFKQKEAAAMTLQRNIPSQDVSKNDLMNLSTFVGYLSTEEKGKEQSILIKVKPPYRYTNGKLVDHKNVTEVQENLNKNRKFAHELMARDFLSREEAERIVYKKHFNRIEYEKGLLNESDSLVRAEDRDKLKEEIIWDD</sequence>
<evidence type="ECO:0000259" key="1">
    <source>
        <dbReference type="Pfam" id="PF01935"/>
    </source>
</evidence>
<dbReference type="SUPFAM" id="SSF52540">
    <property type="entry name" value="P-loop containing nucleoside triphosphate hydrolases"/>
    <property type="match status" value="1"/>
</dbReference>
<accession>A0A829ZC94</accession>
<dbReference type="RefSeq" id="WP_172472922.1">
    <property type="nucleotide sequence ID" value="NZ_BLMI01000211.1"/>
</dbReference>
<gene>
    <name evidence="2" type="ORF">IMSAGC017_01741</name>
</gene>
<dbReference type="Pfam" id="PF01935">
    <property type="entry name" value="DUF87"/>
    <property type="match status" value="1"/>
</dbReference>
<dbReference type="PANTHER" id="PTHR42957">
    <property type="entry name" value="HELICASE MJ1565-RELATED"/>
    <property type="match status" value="1"/>
</dbReference>
<dbReference type="PANTHER" id="PTHR42957:SF1">
    <property type="entry name" value="HELICASE MJ1565-RELATED"/>
    <property type="match status" value="1"/>
</dbReference>
<dbReference type="InterPro" id="IPR027417">
    <property type="entry name" value="P-loop_NTPase"/>
</dbReference>
<comment type="caution">
    <text evidence="2">The sequence shown here is derived from an EMBL/GenBank/DDBJ whole genome shotgun (WGS) entry which is preliminary data.</text>
</comment>